<keyword evidence="3 7" id="KW-1133">Transmembrane helix</keyword>
<name>A0A0L8GPD8_OCTBM</name>
<dbReference type="OMA" id="MWLTDAQ"/>
<evidence type="ECO:0000256" key="7">
    <source>
        <dbReference type="SAM" id="Phobius"/>
    </source>
</evidence>
<evidence type="ECO:0000313" key="8">
    <source>
        <dbReference type="EMBL" id="KOF78727.1"/>
    </source>
</evidence>
<accession>A0A0L8GPD8</accession>
<evidence type="ECO:0000256" key="2">
    <source>
        <dbReference type="ARBA" id="ARBA00022692"/>
    </source>
</evidence>
<dbReference type="GO" id="GO:0006888">
    <property type="term" value="P:endoplasmic reticulum to Golgi vesicle-mediated transport"/>
    <property type="evidence" value="ECO:0007669"/>
    <property type="project" value="InterPro"/>
</dbReference>
<feature type="transmembrane region" description="Helical" evidence="7">
    <location>
        <begin position="12"/>
        <end position="30"/>
    </location>
</feature>
<dbReference type="Pfam" id="PF04178">
    <property type="entry name" value="Got1"/>
    <property type="match status" value="1"/>
</dbReference>
<sequence length="140" mass="15461">MMEVTDCQKIGVGLAGFGITFLFLGVLFFFDKGLLAFGNILFISGLGCVIGLERTFRFFFQRHKVKATGFFVTGILIVLIGWPVIGMCLEMYGFFLLFSGFFPVAVNFLRRVPVIGTILNLPGISSIVNRLGESNSMNKV</sequence>
<dbReference type="EMBL" id="KQ420966">
    <property type="protein sequence ID" value="KOF78728.1"/>
    <property type="molecule type" value="Genomic_DNA"/>
</dbReference>
<dbReference type="GO" id="GO:0000139">
    <property type="term" value="C:Golgi membrane"/>
    <property type="evidence" value="ECO:0007669"/>
    <property type="project" value="UniProtKB-SubCell"/>
</dbReference>
<keyword evidence="2 7" id="KW-0812">Transmembrane</keyword>
<feature type="transmembrane region" description="Helical" evidence="7">
    <location>
        <begin position="91"/>
        <end position="109"/>
    </location>
</feature>
<feature type="transmembrane region" description="Helical" evidence="7">
    <location>
        <begin position="36"/>
        <end position="53"/>
    </location>
</feature>
<comment type="similarity">
    <text evidence="6">Belongs to the GOT1 family.</text>
</comment>
<evidence type="ECO:0000256" key="6">
    <source>
        <dbReference type="ARBA" id="ARBA00025799"/>
    </source>
</evidence>
<evidence type="ECO:0000256" key="4">
    <source>
        <dbReference type="ARBA" id="ARBA00023034"/>
    </source>
</evidence>
<dbReference type="InterPro" id="IPR045176">
    <property type="entry name" value="Got1"/>
</dbReference>
<comment type="subcellular location">
    <subcellularLocation>
        <location evidence="1">Golgi apparatus membrane</location>
        <topology evidence="1">Multi-pass membrane protein</topology>
    </subcellularLocation>
</comment>
<dbReference type="KEGG" id="obi:106875604"/>
<dbReference type="GO" id="GO:0042147">
    <property type="term" value="P:retrograde transport, endosome to Golgi"/>
    <property type="evidence" value="ECO:0007669"/>
    <property type="project" value="InterPro"/>
</dbReference>
<evidence type="ECO:0000256" key="5">
    <source>
        <dbReference type="ARBA" id="ARBA00023136"/>
    </source>
</evidence>
<dbReference type="PANTHER" id="PTHR21493">
    <property type="entry name" value="CGI-141-RELATED/LIPASE CONTAINING PROTEIN"/>
    <property type="match status" value="1"/>
</dbReference>
<dbReference type="AlphaFoldDB" id="A0A0L8GPD8"/>
<dbReference type="EMBL" id="KQ420966">
    <property type="protein sequence ID" value="KOF78727.1"/>
    <property type="molecule type" value="Genomic_DNA"/>
</dbReference>
<dbReference type="OrthoDB" id="204784at2759"/>
<reference evidence="8" key="1">
    <citation type="submission" date="2015-07" db="EMBL/GenBank/DDBJ databases">
        <title>MeaNS - Measles Nucleotide Surveillance Program.</title>
        <authorList>
            <person name="Tran T."/>
            <person name="Druce J."/>
        </authorList>
    </citation>
    <scope>NUCLEOTIDE SEQUENCE</scope>
    <source>
        <strain evidence="8">UCB-OBI-ISO-001</strain>
        <tissue evidence="8">Gonad</tissue>
    </source>
</reference>
<dbReference type="STRING" id="37653.A0A0L8GPD8"/>
<evidence type="ECO:0008006" key="9">
    <source>
        <dbReference type="Google" id="ProtNLM"/>
    </source>
</evidence>
<keyword evidence="4" id="KW-0333">Golgi apparatus</keyword>
<dbReference type="PANTHER" id="PTHR21493:SF9">
    <property type="entry name" value="GOLGI TRANSPORT PROTEIN 1-RELATED"/>
    <property type="match status" value="1"/>
</dbReference>
<dbReference type="GO" id="GO:0005829">
    <property type="term" value="C:cytosol"/>
    <property type="evidence" value="ECO:0007669"/>
    <property type="project" value="GOC"/>
</dbReference>
<protein>
    <recommendedName>
        <fullName evidence="9">Vesicle transport protein GOT1B</fullName>
    </recommendedName>
</protein>
<dbReference type="InterPro" id="IPR007305">
    <property type="entry name" value="Vesicle_transpt_Got1/SFT2"/>
</dbReference>
<feature type="transmembrane region" description="Helical" evidence="7">
    <location>
        <begin position="65"/>
        <end position="85"/>
    </location>
</feature>
<evidence type="ECO:0000256" key="3">
    <source>
        <dbReference type="ARBA" id="ARBA00022989"/>
    </source>
</evidence>
<evidence type="ECO:0000256" key="1">
    <source>
        <dbReference type="ARBA" id="ARBA00004653"/>
    </source>
</evidence>
<gene>
    <name evidence="8" type="ORF">OCBIM_22030369mg</name>
</gene>
<organism evidence="8">
    <name type="scientific">Octopus bimaculoides</name>
    <name type="common">California two-spotted octopus</name>
    <dbReference type="NCBI Taxonomy" id="37653"/>
    <lineage>
        <taxon>Eukaryota</taxon>
        <taxon>Metazoa</taxon>
        <taxon>Spiralia</taxon>
        <taxon>Lophotrochozoa</taxon>
        <taxon>Mollusca</taxon>
        <taxon>Cephalopoda</taxon>
        <taxon>Coleoidea</taxon>
        <taxon>Octopodiformes</taxon>
        <taxon>Octopoda</taxon>
        <taxon>Incirrata</taxon>
        <taxon>Octopodidae</taxon>
        <taxon>Octopus</taxon>
    </lineage>
</organism>
<keyword evidence="5 7" id="KW-0472">Membrane</keyword>
<proteinExistence type="inferred from homology"/>
<dbReference type="GO" id="GO:0005783">
    <property type="term" value="C:endoplasmic reticulum"/>
    <property type="evidence" value="ECO:0007669"/>
    <property type="project" value="TreeGrafter"/>
</dbReference>